<comment type="caution">
    <text evidence="2">The sequence shown here is derived from an EMBL/GenBank/DDBJ whole genome shotgun (WGS) entry which is preliminary data.</text>
</comment>
<keyword evidence="1" id="KW-0812">Transmembrane</keyword>
<keyword evidence="1" id="KW-0472">Membrane</keyword>
<accession>A0A5C7FDL7</accession>
<reference evidence="2 3" key="1">
    <citation type="submission" date="2019-08" db="EMBL/GenBank/DDBJ databases">
        <title>Lewinella sp. strain SSH13 Genome sequencing and assembly.</title>
        <authorList>
            <person name="Kim I."/>
        </authorList>
    </citation>
    <scope>NUCLEOTIDE SEQUENCE [LARGE SCALE GENOMIC DNA]</scope>
    <source>
        <strain evidence="2 3">SSH13</strain>
    </source>
</reference>
<protein>
    <submittedName>
        <fullName evidence="2">Uncharacterized protein</fullName>
    </submittedName>
</protein>
<name>A0A5C7FDL7_9BACT</name>
<dbReference type="AlphaFoldDB" id="A0A5C7FDL7"/>
<organism evidence="2 3">
    <name type="scientific">Neolewinella aurantiaca</name>
    <dbReference type="NCBI Taxonomy" id="2602767"/>
    <lineage>
        <taxon>Bacteria</taxon>
        <taxon>Pseudomonadati</taxon>
        <taxon>Bacteroidota</taxon>
        <taxon>Saprospiria</taxon>
        <taxon>Saprospirales</taxon>
        <taxon>Lewinellaceae</taxon>
        <taxon>Neolewinella</taxon>
    </lineage>
</organism>
<feature type="transmembrane region" description="Helical" evidence="1">
    <location>
        <begin position="81"/>
        <end position="103"/>
    </location>
</feature>
<feature type="transmembrane region" description="Helical" evidence="1">
    <location>
        <begin position="12"/>
        <end position="34"/>
    </location>
</feature>
<evidence type="ECO:0000256" key="1">
    <source>
        <dbReference type="SAM" id="Phobius"/>
    </source>
</evidence>
<dbReference type="EMBL" id="VOXD01000024">
    <property type="protein sequence ID" value="TXF88308.1"/>
    <property type="molecule type" value="Genomic_DNA"/>
</dbReference>
<evidence type="ECO:0000313" key="3">
    <source>
        <dbReference type="Proteomes" id="UP000321907"/>
    </source>
</evidence>
<keyword evidence="3" id="KW-1185">Reference proteome</keyword>
<sequence length="114" mass="12178">MKSFAIHFVLWFLLEVALLLFSLMLFVGLVMGSGPGKQSLSAGGLIACGVLITLMAVRLYQAGRKTYLSDEVSPVCRVLAFLLHSGVLVSGLYFTLILTMILMGSGTSAGEPLH</sequence>
<keyword evidence="1" id="KW-1133">Transmembrane helix</keyword>
<dbReference type="Proteomes" id="UP000321907">
    <property type="component" value="Unassembled WGS sequence"/>
</dbReference>
<feature type="transmembrane region" description="Helical" evidence="1">
    <location>
        <begin position="40"/>
        <end position="60"/>
    </location>
</feature>
<evidence type="ECO:0000313" key="2">
    <source>
        <dbReference type="EMBL" id="TXF88308.1"/>
    </source>
</evidence>
<dbReference type="RefSeq" id="WP_147931596.1">
    <property type="nucleotide sequence ID" value="NZ_VOXD01000024.1"/>
</dbReference>
<gene>
    <name evidence="2" type="ORF">FUA23_15115</name>
</gene>
<proteinExistence type="predicted"/>